<dbReference type="NCBIfam" id="TIGR00274">
    <property type="entry name" value="N-acetylmuramic acid 6-phosphate etherase"/>
    <property type="match status" value="1"/>
</dbReference>
<dbReference type="InterPro" id="IPR043129">
    <property type="entry name" value="ATPase_NBD"/>
</dbReference>
<dbReference type="GO" id="GO:0016835">
    <property type="term" value="F:carbon-oxygen lyase activity"/>
    <property type="evidence" value="ECO:0007669"/>
    <property type="project" value="InterPro"/>
</dbReference>
<dbReference type="GO" id="GO:0004857">
    <property type="term" value="F:enzyme inhibitor activity"/>
    <property type="evidence" value="ECO:0007669"/>
    <property type="project" value="TreeGrafter"/>
</dbReference>
<keyword evidence="4" id="KW-0456">Lyase</keyword>
<feature type="domain" description="SIS" evidence="7">
    <location>
        <begin position="66"/>
        <end position="232"/>
    </location>
</feature>
<evidence type="ECO:0000256" key="3">
    <source>
        <dbReference type="ARBA" id="ARBA00014974"/>
    </source>
</evidence>
<organism evidence="8 9">
    <name type="scientific">Zasmidium cellare ATCC 36951</name>
    <dbReference type="NCBI Taxonomy" id="1080233"/>
    <lineage>
        <taxon>Eukaryota</taxon>
        <taxon>Fungi</taxon>
        <taxon>Dikarya</taxon>
        <taxon>Ascomycota</taxon>
        <taxon>Pezizomycotina</taxon>
        <taxon>Dothideomycetes</taxon>
        <taxon>Dothideomycetidae</taxon>
        <taxon>Mycosphaerellales</taxon>
        <taxon>Mycosphaerellaceae</taxon>
        <taxon>Zasmidium</taxon>
    </lineage>
</organism>
<name>A0A6A6CX23_ZASCE</name>
<evidence type="ECO:0000259" key="7">
    <source>
        <dbReference type="PROSITE" id="PS51464"/>
    </source>
</evidence>
<dbReference type="SUPFAM" id="SSF53067">
    <property type="entry name" value="Actin-like ATPase domain"/>
    <property type="match status" value="1"/>
</dbReference>
<protein>
    <recommendedName>
        <fullName evidence="3">N-acetyl-D-glucosamine kinase</fullName>
        <ecNumber evidence="2">2.7.1.59</ecNumber>
    </recommendedName>
    <alternativeName>
        <fullName evidence="6">GlcNAc kinase</fullName>
    </alternativeName>
</protein>
<dbReference type="RefSeq" id="XP_033671629.1">
    <property type="nucleotide sequence ID" value="XM_033815785.1"/>
</dbReference>
<sequence>MSTASASSAAPLDLTAIQTESRNRASANIDEVSTDELCRIINNEDKAVAGVVEDCIPIIAQAIDALAERVRGGGRIFYIGAGTSGRLGVLDASEIPPTYSAPPEQFVGLIAGGDVALRSAVEGAEDDAGAAVKDLKMRELDGEKDCLIGIAASGRTPYVLGGLAWAKRQGCVTVGVACSKPSAIGRSGDVDFMIEAVTGAEVVTGSTRMKAGTATKLVLNMLSTGIMIKIGKTYGNIMIDVKPTNVKLKQRTRGFLREICGERCPVLDEALDATLAACGRSVKLVAVVIWFNIPIAQAQRRLDEANGILANALQSQEPPRLKERRAKTFYLCVDGGGSKTHAVITSFDGMNAGGMEAEGNAGPCNADLIREAGFKSAWIAMAGLDRKGLKEILYKALQHKLPLQPEASLQITNDIELIAADKFHEIDYEVQQGIDHVIVLVAGTGSVAMTYHREDGRIARTDRSGGWGALLGDNGSGFDIGRQALRLALADLEDHKRLESASGEYDMVSQDADPLTQAVLDHFGPWGGTPPTDLLSAVMMPNPDDVQGVTGTKRRIASCAKIVTQVAKSSARARAIIDTALRSLMALVQSLLRADIRPETSALVLAGGLMQSEHFREGLKKLLLASGIDFWQVGYSAVPAWGGGRYLAVADDSSD</sequence>
<dbReference type="HAMAP" id="MF_00068">
    <property type="entry name" value="MurQ"/>
    <property type="match status" value="1"/>
</dbReference>
<dbReference type="GO" id="GO:0046348">
    <property type="term" value="P:amino sugar catabolic process"/>
    <property type="evidence" value="ECO:0007669"/>
    <property type="project" value="InterPro"/>
</dbReference>
<dbReference type="NCBIfam" id="NF003915">
    <property type="entry name" value="PRK05441.1"/>
    <property type="match status" value="1"/>
</dbReference>
<dbReference type="InterPro" id="IPR005486">
    <property type="entry name" value="Glucokinase_regulatory_CS"/>
</dbReference>
<evidence type="ECO:0000256" key="1">
    <source>
        <dbReference type="ARBA" id="ARBA00006198"/>
    </source>
</evidence>
<dbReference type="OrthoDB" id="311172at2759"/>
<evidence type="ECO:0000256" key="5">
    <source>
        <dbReference type="ARBA" id="ARBA00023277"/>
    </source>
</evidence>
<dbReference type="InterPro" id="IPR040190">
    <property type="entry name" value="MURQ/GCKR"/>
</dbReference>
<dbReference type="InterPro" id="IPR002731">
    <property type="entry name" value="ATPase_BadF"/>
</dbReference>
<keyword evidence="9" id="KW-1185">Reference proteome</keyword>
<dbReference type="NCBIfam" id="NF009222">
    <property type="entry name" value="PRK12570.1"/>
    <property type="match status" value="1"/>
</dbReference>
<dbReference type="Gene3D" id="3.40.50.10490">
    <property type="entry name" value="Glucose-6-phosphate isomerase like protein, domain 1"/>
    <property type="match status" value="1"/>
</dbReference>
<dbReference type="GO" id="GO:0009750">
    <property type="term" value="P:response to fructose"/>
    <property type="evidence" value="ECO:0007669"/>
    <property type="project" value="TreeGrafter"/>
</dbReference>
<dbReference type="PANTHER" id="PTHR10088">
    <property type="entry name" value="GLUCOKINASE REGULATORY PROTEIN"/>
    <property type="match status" value="1"/>
</dbReference>
<dbReference type="Pfam" id="PF01869">
    <property type="entry name" value="BcrAD_BadFG"/>
    <property type="match status" value="1"/>
</dbReference>
<dbReference type="GO" id="GO:0070095">
    <property type="term" value="F:fructose-6-phosphate binding"/>
    <property type="evidence" value="ECO:0007669"/>
    <property type="project" value="TreeGrafter"/>
</dbReference>
<dbReference type="EMBL" id="ML993584">
    <property type="protein sequence ID" value="KAF2170740.1"/>
    <property type="molecule type" value="Genomic_DNA"/>
</dbReference>
<dbReference type="GO" id="GO:0005654">
    <property type="term" value="C:nucleoplasm"/>
    <property type="evidence" value="ECO:0007669"/>
    <property type="project" value="TreeGrafter"/>
</dbReference>
<dbReference type="GO" id="GO:0019899">
    <property type="term" value="F:enzyme binding"/>
    <property type="evidence" value="ECO:0007669"/>
    <property type="project" value="TreeGrafter"/>
</dbReference>
<dbReference type="FunFam" id="3.40.50.10490:FF:000014">
    <property type="entry name" value="N-acetylmuramic acid 6-phosphate etherase"/>
    <property type="match status" value="1"/>
</dbReference>
<dbReference type="GO" id="GO:0030246">
    <property type="term" value="F:carbohydrate binding"/>
    <property type="evidence" value="ECO:0007669"/>
    <property type="project" value="TreeGrafter"/>
</dbReference>
<dbReference type="InterPro" id="IPR001347">
    <property type="entry name" value="SIS_dom"/>
</dbReference>
<evidence type="ECO:0000313" key="8">
    <source>
        <dbReference type="EMBL" id="KAF2170740.1"/>
    </source>
</evidence>
<dbReference type="Gene3D" id="3.30.420.40">
    <property type="match status" value="2"/>
</dbReference>
<evidence type="ECO:0000256" key="4">
    <source>
        <dbReference type="ARBA" id="ARBA00023239"/>
    </source>
</evidence>
<keyword evidence="5" id="KW-0119">Carbohydrate metabolism</keyword>
<evidence type="ECO:0000256" key="2">
    <source>
        <dbReference type="ARBA" id="ARBA00012122"/>
    </source>
</evidence>
<dbReference type="Pfam" id="PF22645">
    <property type="entry name" value="GKRP_SIS_N"/>
    <property type="match status" value="1"/>
</dbReference>
<proteinExistence type="inferred from homology"/>
<comment type="similarity">
    <text evidence="1">Belongs to the eukaryotic-type N-acetylglucosamine kinase family.</text>
</comment>
<accession>A0A6A6CX23</accession>
<dbReference type="Gene3D" id="1.10.8.1080">
    <property type="match status" value="1"/>
</dbReference>
<dbReference type="EC" id="2.7.1.59" evidence="2"/>
<dbReference type="GeneID" id="54569057"/>
<evidence type="ECO:0000313" key="9">
    <source>
        <dbReference type="Proteomes" id="UP000799537"/>
    </source>
</evidence>
<evidence type="ECO:0000256" key="6">
    <source>
        <dbReference type="ARBA" id="ARBA00031123"/>
    </source>
</evidence>
<dbReference type="CDD" id="cd05007">
    <property type="entry name" value="SIS_Etherase"/>
    <property type="match status" value="1"/>
</dbReference>
<gene>
    <name evidence="8" type="ORF">M409DRAFT_63819</name>
</gene>
<reference evidence="8" key="1">
    <citation type="journal article" date="2020" name="Stud. Mycol.">
        <title>101 Dothideomycetes genomes: a test case for predicting lifestyles and emergence of pathogens.</title>
        <authorList>
            <person name="Haridas S."/>
            <person name="Albert R."/>
            <person name="Binder M."/>
            <person name="Bloem J."/>
            <person name="Labutti K."/>
            <person name="Salamov A."/>
            <person name="Andreopoulos B."/>
            <person name="Baker S."/>
            <person name="Barry K."/>
            <person name="Bills G."/>
            <person name="Bluhm B."/>
            <person name="Cannon C."/>
            <person name="Castanera R."/>
            <person name="Culley D."/>
            <person name="Daum C."/>
            <person name="Ezra D."/>
            <person name="Gonzalez J."/>
            <person name="Henrissat B."/>
            <person name="Kuo A."/>
            <person name="Liang C."/>
            <person name="Lipzen A."/>
            <person name="Lutzoni F."/>
            <person name="Magnuson J."/>
            <person name="Mondo S."/>
            <person name="Nolan M."/>
            <person name="Ohm R."/>
            <person name="Pangilinan J."/>
            <person name="Park H.-J."/>
            <person name="Ramirez L."/>
            <person name="Alfaro M."/>
            <person name="Sun H."/>
            <person name="Tritt A."/>
            <person name="Yoshinaga Y."/>
            <person name="Zwiers L.-H."/>
            <person name="Turgeon B."/>
            <person name="Goodwin S."/>
            <person name="Spatafora J."/>
            <person name="Crous P."/>
            <person name="Grigoriev I."/>
        </authorList>
    </citation>
    <scope>NUCLEOTIDE SEQUENCE</scope>
    <source>
        <strain evidence="8">ATCC 36951</strain>
    </source>
</reference>
<dbReference type="Proteomes" id="UP000799537">
    <property type="component" value="Unassembled WGS sequence"/>
</dbReference>
<dbReference type="PROSITE" id="PS51464">
    <property type="entry name" value="SIS"/>
    <property type="match status" value="1"/>
</dbReference>
<dbReference type="GO" id="GO:0005829">
    <property type="term" value="C:cytosol"/>
    <property type="evidence" value="ECO:0007669"/>
    <property type="project" value="TreeGrafter"/>
</dbReference>
<dbReference type="InterPro" id="IPR046348">
    <property type="entry name" value="SIS_dom_sf"/>
</dbReference>
<dbReference type="InterPro" id="IPR005488">
    <property type="entry name" value="Etherase_MurQ"/>
</dbReference>
<dbReference type="GO" id="GO:0045127">
    <property type="term" value="F:N-acetylglucosamine kinase activity"/>
    <property type="evidence" value="ECO:0007669"/>
    <property type="project" value="UniProtKB-EC"/>
</dbReference>
<dbReference type="GO" id="GO:0042593">
    <property type="term" value="P:glucose homeostasis"/>
    <property type="evidence" value="ECO:0007669"/>
    <property type="project" value="TreeGrafter"/>
</dbReference>
<dbReference type="PANTHER" id="PTHR10088:SF4">
    <property type="entry name" value="GLUCOKINASE REGULATORY PROTEIN"/>
    <property type="match status" value="1"/>
</dbReference>
<dbReference type="PROSITE" id="PS01272">
    <property type="entry name" value="GCKR"/>
    <property type="match status" value="1"/>
</dbReference>
<dbReference type="AlphaFoldDB" id="A0A6A6CX23"/>
<dbReference type="SUPFAM" id="SSF53697">
    <property type="entry name" value="SIS domain"/>
    <property type="match status" value="1"/>
</dbReference>